<gene>
    <name evidence="2" type="ORF">A2358_00710</name>
</gene>
<comment type="caution">
    <text evidence="2">The sequence shown here is derived from an EMBL/GenBank/DDBJ whole genome shotgun (WGS) entry which is preliminary data.</text>
</comment>
<keyword evidence="1" id="KW-0472">Membrane</keyword>
<dbReference type="Proteomes" id="UP000178650">
    <property type="component" value="Unassembled WGS sequence"/>
</dbReference>
<accession>A0A1G2IWI7</accession>
<proteinExistence type="predicted"/>
<keyword evidence="1" id="KW-0812">Transmembrane</keyword>
<dbReference type="AlphaFoldDB" id="A0A1G2IWI7"/>
<protein>
    <submittedName>
        <fullName evidence="2">Uncharacterized protein</fullName>
    </submittedName>
</protein>
<dbReference type="EMBL" id="MHPJ01000007">
    <property type="protein sequence ID" value="OGZ79196.1"/>
    <property type="molecule type" value="Genomic_DNA"/>
</dbReference>
<evidence type="ECO:0000256" key="1">
    <source>
        <dbReference type="SAM" id="Phobius"/>
    </source>
</evidence>
<sequence length="105" mass="11918">MVKIIYMNKKNLGGILVIILIVAGIYFFWGGKETWLGFYYPDGCLTCTDQYIYSPQFDDRASCLAWATNLKSQRNNPSDDFECGKNCKTPDGPDGLYVCDETVDY</sequence>
<evidence type="ECO:0000313" key="2">
    <source>
        <dbReference type="EMBL" id="OGZ79196.1"/>
    </source>
</evidence>
<name>A0A1G2IWI7_9BACT</name>
<reference evidence="2 3" key="1">
    <citation type="journal article" date="2016" name="Nat. Commun.">
        <title>Thousands of microbial genomes shed light on interconnected biogeochemical processes in an aquifer system.</title>
        <authorList>
            <person name="Anantharaman K."/>
            <person name="Brown C.T."/>
            <person name="Hug L.A."/>
            <person name="Sharon I."/>
            <person name="Castelle C.J."/>
            <person name="Probst A.J."/>
            <person name="Thomas B.C."/>
            <person name="Singh A."/>
            <person name="Wilkins M.J."/>
            <person name="Karaoz U."/>
            <person name="Brodie E.L."/>
            <person name="Williams K.H."/>
            <person name="Hubbard S.S."/>
            <person name="Banfield J.F."/>
        </authorList>
    </citation>
    <scope>NUCLEOTIDE SEQUENCE [LARGE SCALE GENOMIC DNA]</scope>
</reference>
<evidence type="ECO:0000313" key="3">
    <source>
        <dbReference type="Proteomes" id="UP000178650"/>
    </source>
</evidence>
<organism evidence="2 3">
    <name type="scientific">Candidatus Staskawiczbacteria bacterium RIFOXYB1_FULL_37_44</name>
    <dbReference type="NCBI Taxonomy" id="1802223"/>
    <lineage>
        <taxon>Bacteria</taxon>
        <taxon>Candidatus Staskawicziibacteriota</taxon>
    </lineage>
</organism>
<feature type="transmembrane region" description="Helical" evidence="1">
    <location>
        <begin position="12"/>
        <end position="29"/>
    </location>
</feature>
<keyword evidence="1" id="KW-1133">Transmembrane helix</keyword>
<dbReference type="STRING" id="1802223.A2358_00710"/>